<dbReference type="Proteomes" id="UP000054337">
    <property type="component" value="Unassembled WGS sequence"/>
</dbReference>
<protein>
    <recommendedName>
        <fullName evidence="2">Rhodanese domain-containing protein</fullName>
    </recommendedName>
</protein>
<feature type="compositionally biased region" description="Polar residues" evidence="1">
    <location>
        <begin position="20"/>
        <end position="29"/>
    </location>
</feature>
<dbReference type="Gene3D" id="3.40.250.10">
    <property type="entry name" value="Rhodanese-like domain"/>
    <property type="match status" value="1"/>
</dbReference>
<dbReference type="Pfam" id="PF00581">
    <property type="entry name" value="Rhodanese"/>
    <property type="match status" value="1"/>
</dbReference>
<accession>W7EGX8</accession>
<dbReference type="EMBL" id="KI968744">
    <property type="protein sequence ID" value="EUN26029.1"/>
    <property type="molecule type" value="Genomic_DNA"/>
</dbReference>
<dbReference type="SMART" id="SM00450">
    <property type="entry name" value="RHOD"/>
    <property type="match status" value="1"/>
</dbReference>
<dbReference type="OrthoDB" id="102559at2759"/>
<dbReference type="PANTHER" id="PTHR10828:SF38">
    <property type="entry name" value="ARSENICAL-RESISTANCE PROTEIN 2-RELATED"/>
    <property type="match status" value="1"/>
</dbReference>
<dbReference type="FunFam" id="3.40.250.10:FF:000050">
    <property type="entry name" value="Dual specificity phosphatase, putative"/>
    <property type="match status" value="1"/>
</dbReference>
<organism evidence="3 4">
    <name type="scientific">Bipolaris victoriae (strain FI3)</name>
    <name type="common">Victoria blight of oats agent</name>
    <name type="synonym">Cochliobolus victoriae</name>
    <dbReference type="NCBI Taxonomy" id="930091"/>
    <lineage>
        <taxon>Eukaryota</taxon>
        <taxon>Fungi</taxon>
        <taxon>Dikarya</taxon>
        <taxon>Ascomycota</taxon>
        <taxon>Pezizomycotina</taxon>
        <taxon>Dothideomycetes</taxon>
        <taxon>Pleosporomycetidae</taxon>
        <taxon>Pleosporales</taxon>
        <taxon>Pleosporineae</taxon>
        <taxon>Pleosporaceae</taxon>
        <taxon>Bipolaris</taxon>
    </lineage>
</organism>
<name>W7EGX8_BIPV3</name>
<evidence type="ECO:0000313" key="4">
    <source>
        <dbReference type="Proteomes" id="UP000054337"/>
    </source>
</evidence>
<dbReference type="AlphaFoldDB" id="W7EGX8"/>
<dbReference type="HOGENOM" id="CLU_107716_1_0_1"/>
<dbReference type="PANTHER" id="PTHR10828">
    <property type="entry name" value="M-PHASE INDUCER PHOSPHATASE DUAL SPECIFICITY PHOSPHATASE CDC25"/>
    <property type="match status" value="1"/>
</dbReference>
<gene>
    <name evidence="3" type="ORF">COCVIDRAFT_101931</name>
</gene>
<feature type="region of interest" description="Disordered" evidence="1">
    <location>
        <begin position="20"/>
        <end position="39"/>
    </location>
</feature>
<dbReference type="SUPFAM" id="SSF52821">
    <property type="entry name" value="Rhodanese/Cell cycle control phosphatase"/>
    <property type="match status" value="1"/>
</dbReference>
<dbReference type="PROSITE" id="PS50206">
    <property type="entry name" value="RHODANESE_3"/>
    <property type="match status" value="1"/>
</dbReference>
<sequence>MSSITLSDLEFIDRETLASTFTPSTSEATGAQPKRSLPASTAIIDVRDSDHIGGHIRGSTWVPSSDLDFKLPELLRTLQDKETVVFHCALSQQRGPSAALRYLREKERVEGSGGVESKGEEGKEGGKKQKVVVLKGGFTEWQEKYGMDEELTEGYKKDVWEFGS</sequence>
<dbReference type="GeneID" id="26248295"/>
<dbReference type="GO" id="GO:0004725">
    <property type="term" value="F:protein tyrosine phosphatase activity"/>
    <property type="evidence" value="ECO:0007669"/>
    <property type="project" value="TreeGrafter"/>
</dbReference>
<keyword evidence="4" id="KW-1185">Reference proteome</keyword>
<evidence type="ECO:0000313" key="3">
    <source>
        <dbReference type="EMBL" id="EUN26029.1"/>
    </source>
</evidence>
<dbReference type="RefSeq" id="XP_014555607.1">
    <property type="nucleotide sequence ID" value="XM_014700121.1"/>
</dbReference>
<dbReference type="InterPro" id="IPR036873">
    <property type="entry name" value="Rhodanese-like_dom_sf"/>
</dbReference>
<dbReference type="GO" id="GO:0005634">
    <property type="term" value="C:nucleus"/>
    <property type="evidence" value="ECO:0007669"/>
    <property type="project" value="TreeGrafter"/>
</dbReference>
<evidence type="ECO:0000256" key="1">
    <source>
        <dbReference type="SAM" id="MobiDB-lite"/>
    </source>
</evidence>
<dbReference type="InterPro" id="IPR001763">
    <property type="entry name" value="Rhodanese-like_dom"/>
</dbReference>
<feature type="domain" description="Rhodanese" evidence="2">
    <location>
        <begin position="37"/>
        <end position="150"/>
    </location>
</feature>
<reference evidence="3 4" key="1">
    <citation type="journal article" date="2013" name="PLoS Genet.">
        <title>Comparative genome structure, secondary metabolite, and effector coding capacity across Cochliobolus pathogens.</title>
        <authorList>
            <person name="Condon B.J."/>
            <person name="Leng Y."/>
            <person name="Wu D."/>
            <person name="Bushley K.E."/>
            <person name="Ohm R.A."/>
            <person name="Otillar R."/>
            <person name="Martin J."/>
            <person name="Schackwitz W."/>
            <person name="Grimwood J."/>
            <person name="MohdZainudin N."/>
            <person name="Xue C."/>
            <person name="Wang R."/>
            <person name="Manning V.A."/>
            <person name="Dhillon B."/>
            <person name="Tu Z.J."/>
            <person name="Steffenson B.J."/>
            <person name="Salamov A."/>
            <person name="Sun H."/>
            <person name="Lowry S."/>
            <person name="LaButti K."/>
            <person name="Han J."/>
            <person name="Copeland A."/>
            <person name="Lindquist E."/>
            <person name="Barry K."/>
            <person name="Schmutz J."/>
            <person name="Baker S.E."/>
            <person name="Ciuffetti L.M."/>
            <person name="Grigoriev I.V."/>
            <person name="Zhong S."/>
            <person name="Turgeon B.G."/>
        </authorList>
    </citation>
    <scope>NUCLEOTIDE SEQUENCE [LARGE SCALE GENOMIC DNA]</scope>
    <source>
        <strain evidence="3 4">FI3</strain>
    </source>
</reference>
<evidence type="ECO:0000259" key="2">
    <source>
        <dbReference type="PROSITE" id="PS50206"/>
    </source>
</evidence>
<dbReference type="GO" id="GO:0005737">
    <property type="term" value="C:cytoplasm"/>
    <property type="evidence" value="ECO:0007669"/>
    <property type="project" value="TreeGrafter"/>
</dbReference>
<proteinExistence type="predicted"/>